<keyword evidence="11" id="KW-1185">Reference proteome</keyword>
<accession>A0A0M8K7E5</accession>
<evidence type="ECO:0000256" key="6">
    <source>
        <dbReference type="ARBA" id="ARBA00022990"/>
    </source>
</evidence>
<dbReference type="Proteomes" id="UP000037784">
    <property type="component" value="Unassembled WGS sequence"/>
</dbReference>
<dbReference type="EMBL" id="BBZA01000136">
    <property type="protein sequence ID" value="GAP63295.1"/>
    <property type="molecule type" value="Genomic_DNA"/>
</dbReference>
<evidence type="ECO:0000259" key="8">
    <source>
        <dbReference type="Pfam" id="PF13193"/>
    </source>
</evidence>
<dbReference type="InterPro" id="IPR020845">
    <property type="entry name" value="AMP-binding_CS"/>
</dbReference>
<dbReference type="GO" id="GO:0003987">
    <property type="term" value="F:acetate-CoA ligase activity"/>
    <property type="evidence" value="ECO:0007669"/>
    <property type="project" value="UniProtKB-EC"/>
</dbReference>
<dbReference type="InterPro" id="IPR032387">
    <property type="entry name" value="ACAS_N"/>
</dbReference>
<evidence type="ECO:0000313" key="11">
    <source>
        <dbReference type="Proteomes" id="UP000037784"/>
    </source>
</evidence>
<dbReference type="Gene3D" id="3.40.50.12780">
    <property type="entry name" value="N-terminal domain of ligase-like"/>
    <property type="match status" value="1"/>
</dbReference>
<dbReference type="InParanoid" id="A0A0M8K7E5"/>
<dbReference type="Pfam" id="PF16177">
    <property type="entry name" value="ACAS_N"/>
    <property type="match status" value="1"/>
</dbReference>
<keyword evidence="3 10" id="KW-0436">Ligase</keyword>
<evidence type="ECO:0000259" key="7">
    <source>
        <dbReference type="Pfam" id="PF00501"/>
    </source>
</evidence>
<organism evidence="10 11">
    <name type="scientific">Ardenticatena maritima</name>
    <dbReference type="NCBI Taxonomy" id="872965"/>
    <lineage>
        <taxon>Bacteria</taxon>
        <taxon>Bacillati</taxon>
        <taxon>Chloroflexota</taxon>
        <taxon>Ardenticatenia</taxon>
        <taxon>Ardenticatenales</taxon>
        <taxon>Ardenticatenaceae</taxon>
        <taxon>Ardenticatena</taxon>
    </lineage>
</organism>
<proteinExistence type="inferred from homology"/>
<dbReference type="Gene3D" id="3.30.300.30">
    <property type="match status" value="1"/>
</dbReference>
<evidence type="ECO:0000256" key="1">
    <source>
        <dbReference type="ARBA" id="ARBA00006432"/>
    </source>
</evidence>
<dbReference type="PANTHER" id="PTHR24095:SF14">
    <property type="entry name" value="ACETYL-COENZYME A SYNTHETASE 1"/>
    <property type="match status" value="1"/>
</dbReference>
<evidence type="ECO:0000256" key="2">
    <source>
        <dbReference type="ARBA" id="ARBA00013275"/>
    </source>
</evidence>
<feature type="domain" description="AMP-dependent synthetase/ligase" evidence="7">
    <location>
        <begin position="106"/>
        <end position="490"/>
    </location>
</feature>
<keyword evidence="5" id="KW-0067">ATP-binding</keyword>
<keyword evidence="4" id="KW-0547">Nucleotide-binding</keyword>
<reference evidence="10 11" key="1">
    <citation type="journal article" date="2015" name="Genome Announc.">
        <title>Draft Genome Sequence of a Heterotrophic Facultative Anaerobic Thermophilic Bacterium, Ardenticatena maritima Strain 110ST.</title>
        <authorList>
            <person name="Kawaichi S."/>
            <person name="Yoshida T."/>
            <person name="Sako Y."/>
            <person name="Nakamura R."/>
        </authorList>
    </citation>
    <scope>NUCLEOTIDE SEQUENCE [LARGE SCALE GENOMIC DNA]</scope>
    <source>
        <strain evidence="10 11">110S</strain>
    </source>
</reference>
<evidence type="ECO:0000259" key="9">
    <source>
        <dbReference type="Pfam" id="PF16177"/>
    </source>
</evidence>
<evidence type="ECO:0000256" key="4">
    <source>
        <dbReference type="ARBA" id="ARBA00022741"/>
    </source>
</evidence>
<keyword evidence="6" id="KW-0007">Acetylation</keyword>
<name>A0A0M8K7E5_9CHLR</name>
<dbReference type="InterPro" id="IPR000873">
    <property type="entry name" value="AMP-dep_synth/lig_dom"/>
</dbReference>
<dbReference type="SUPFAM" id="SSF56801">
    <property type="entry name" value="Acetyl-CoA synthetase-like"/>
    <property type="match status" value="1"/>
</dbReference>
<dbReference type="FunCoup" id="A0A0M8K7E5">
    <property type="interactions" value="398"/>
</dbReference>
<dbReference type="GO" id="GO:0005524">
    <property type="term" value="F:ATP binding"/>
    <property type="evidence" value="ECO:0007669"/>
    <property type="project" value="UniProtKB-KW"/>
</dbReference>
<evidence type="ECO:0000256" key="3">
    <source>
        <dbReference type="ARBA" id="ARBA00022598"/>
    </source>
</evidence>
<dbReference type="STRING" id="872965.SE16_01135"/>
<protein>
    <recommendedName>
        <fullName evidence="2">acetate--CoA ligase</fullName>
        <ecNumber evidence="2">6.2.1.1</ecNumber>
    </recommendedName>
</protein>
<sequence length="655" mass="72796">MTTMSDTFPFGQPIVWEPSPEYVNRSRLRTFMERHGIATFDELMSRSTEDIEWFWEAVLEDLGIEFYEPYERIVDLSRGIQWPQWCVGGKMNIVHNCLDKWMGTPTQNRVAVRWEGESGDVRVLTYRELYREVNRVAAALRAAGIGKGDAVGIYMPMVPEIVVALLAIAKIGGVILPLFSGYGAGAVATRLADADAKALFTADAMVRRGRVIPMKPTADEALNDVPTIEKVIVYRYVGLDETPMQAGRDVWWDEFVAGQPTETPTERTDAEDLLMIIYTSGTTGRPKGAVHTHCGFPIKSAQDMAHGFDVQPQDTMFWMTDMGWMMGPWEVFGVTILGASMLLYDGAPDYPDVDRVWALVERHGVTHLGLAPTFVRAIMRHGEEPVKRHDLSSLYAFGSTGEAWNPDPWMWLFEKVGGKRIPIINYSGGTEISGGILLGNVLRPLKPCAFSAPAPGMAADVVDEEGRSIRNAVGELVIRKPWIGMTRGFWKDPERYLQTYWSRFPNVWVHGDFAAVDEDGMWYILGRSDDTIKVAGKRVGPAEVESVLVSHPAVAEAAAIGVPDEVKGQVIVGFVVLQPGYSPSEELRAELRELVAREMGKPLTPKDIRFVTDIPKTRNAKVMRRIVRAAYLGQPTGDTSALVNPEAVDAIRHSQ</sequence>
<dbReference type="PANTHER" id="PTHR24095">
    <property type="entry name" value="ACETYL-COENZYME A SYNTHETASE"/>
    <property type="match status" value="1"/>
</dbReference>
<dbReference type="InterPro" id="IPR042099">
    <property type="entry name" value="ANL_N_sf"/>
</dbReference>
<feature type="domain" description="AMP-binding enzyme C-terminal" evidence="8">
    <location>
        <begin position="543"/>
        <end position="621"/>
    </location>
</feature>
<feature type="domain" description="Acetyl-coenzyme A synthetase N-terminal" evidence="9">
    <location>
        <begin position="41"/>
        <end position="97"/>
    </location>
</feature>
<dbReference type="Pfam" id="PF00501">
    <property type="entry name" value="AMP-binding"/>
    <property type="match status" value="1"/>
</dbReference>
<evidence type="ECO:0000256" key="5">
    <source>
        <dbReference type="ARBA" id="ARBA00022840"/>
    </source>
</evidence>
<reference evidence="11" key="2">
    <citation type="submission" date="2015-08" db="EMBL/GenBank/DDBJ databases">
        <title>Draft Genome Sequence of a Heterotrophic Facultative Anaerobic Bacterium Ardenticatena maritima Strain 110S.</title>
        <authorList>
            <person name="Kawaichi S."/>
            <person name="Yoshida T."/>
            <person name="Sako Y."/>
            <person name="Nakamura R."/>
        </authorList>
    </citation>
    <scope>NUCLEOTIDE SEQUENCE [LARGE SCALE GENOMIC DNA]</scope>
    <source>
        <strain evidence="11">110S</strain>
    </source>
</reference>
<dbReference type="Pfam" id="PF13193">
    <property type="entry name" value="AMP-binding_C"/>
    <property type="match status" value="1"/>
</dbReference>
<dbReference type="PROSITE" id="PS00455">
    <property type="entry name" value="AMP_BINDING"/>
    <property type="match status" value="1"/>
</dbReference>
<dbReference type="InterPro" id="IPR025110">
    <property type="entry name" value="AMP-bd_C"/>
</dbReference>
<gene>
    <name evidence="10" type="ORF">ARMA_1718</name>
</gene>
<dbReference type="CDD" id="cd05968">
    <property type="entry name" value="AACS_like"/>
    <property type="match status" value="1"/>
</dbReference>
<comment type="caution">
    <text evidence="10">The sequence shown here is derived from an EMBL/GenBank/DDBJ whole genome shotgun (WGS) entry which is preliminary data.</text>
</comment>
<dbReference type="InterPro" id="IPR045851">
    <property type="entry name" value="AMP-bd_C_sf"/>
</dbReference>
<dbReference type="EC" id="6.2.1.1" evidence="2"/>
<comment type="similarity">
    <text evidence="1">Belongs to the ATP-dependent AMP-binding enzyme family.</text>
</comment>
<dbReference type="GO" id="GO:0006085">
    <property type="term" value="P:acetyl-CoA biosynthetic process"/>
    <property type="evidence" value="ECO:0007669"/>
    <property type="project" value="TreeGrafter"/>
</dbReference>
<evidence type="ECO:0000313" key="10">
    <source>
        <dbReference type="EMBL" id="GAP63295.1"/>
    </source>
</evidence>
<dbReference type="AlphaFoldDB" id="A0A0M8K7E5"/>